<keyword evidence="4" id="KW-1185">Reference proteome</keyword>
<feature type="region of interest" description="Disordered" evidence="1">
    <location>
        <begin position="1"/>
        <end position="148"/>
    </location>
</feature>
<feature type="compositionally biased region" description="Low complexity" evidence="1">
    <location>
        <begin position="33"/>
        <end position="43"/>
    </location>
</feature>
<dbReference type="PANTHER" id="PTHR48125">
    <property type="entry name" value="LP07818P1"/>
    <property type="match status" value="1"/>
</dbReference>
<keyword evidence="2" id="KW-0812">Transmembrane</keyword>
<organism evidence="3 4">
    <name type="scientific">Streptomyces cyaneofuscatus</name>
    <dbReference type="NCBI Taxonomy" id="66883"/>
    <lineage>
        <taxon>Bacteria</taxon>
        <taxon>Bacillati</taxon>
        <taxon>Actinomycetota</taxon>
        <taxon>Actinomycetes</taxon>
        <taxon>Kitasatosporales</taxon>
        <taxon>Streptomycetaceae</taxon>
        <taxon>Streptomyces</taxon>
    </lineage>
</organism>
<accession>A0ABZ1F2T8</accession>
<name>A0ABZ1F2T8_9ACTN</name>
<dbReference type="PANTHER" id="PTHR48125:SF12">
    <property type="entry name" value="AT HOOK TRANSCRIPTION FACTOR FAMILY-RELATED"/>
    <property type="match status" value="1"/>
</dbReference>
<evidence type="ECO:0000313" key="3">
    <source>
        <dbReference type="EMBL" id="WSB10733.1"/>
    </source>
</evidence>
<dbReference type="Proteomes" id="UP001356428">
    <property type="component" value="Chromosome"/>
</dbReference>
<gene>
    <name evidence="3" type="ORF">OG849_27540</name>
</gene>
<feature type="compositionally biased region" description="Pro residues" evidence="1">
    <location>
        <begin position="20"/>
        <end position="32"/>
    </location>
</feature>
<feature type="compositionally biased region" description="Pro residues" evidence="1">
    <location>
        <begin position="99"/>
        <end position="118"/>
    </location>
</feature>
<protein>
    <submittedName>
        <fullName evidence="3">ATP/GTP-binding protein</fullName>
    </submittedName>
</protein>
<evidence type="ECO:0000256" key="1">
    <source>
        <dbReference type="SAM" id="MobiDB-lite"/>
    </source>
</evidence>
<dbReference type="RefSeq" id="WP_326703224.1">
    <property type="nucleotide sequence ID" value="NZ_CP109083.1"/>
</dbReference>
<keyword evidence="2" id="KW-1133">Transmembrane helix</keyword>
<feature type="transmembrane region" description="Helical" evidence="2">
    <location>
        <begin position="255"/>
        <end position="272"/>
    </location>
</feature>
<feature type="transmembrane region" description="Helical" evidence="2">
    <location>
        <begin position="302"/>
        <end position="322"/>
    </location>
</feature>
<sequence length="871" mass="91292">MEDEGTRGVRGTSADRVPGPAVPPPPSGPPRQPWSGQPSPGRAPAGGPGGPRSAPGEPPADPGASWGGQPSGGQPSPGRAPAGEPGAPQFGQPSAWTSPLPPPGPPPARPASPPPPVEQPLAGATPLDAWLRTPRPPQAPGVWRFGFTPRPAEQGEEVSDRSLLVGAVITLLSALLLWSLWRNGYLPYRLVPLKLFTPGEWWNPGTSGGPRTIEGSDALTVYEALLFGLLAYGCGRIGNFSELFRRHVVRRGQPFLALAAAVAAGLTQLLVWKETLPVVRPVLVLVAAVAGGEIYQSQTVVNVIYGLIAAAVLYPFARLGWWRDLLAARRGRGTAPPAPGGDTPAPATATSADQWPELRAAGWTDAAETLTAEVRTGRMNDVDVARLRHAWTQATRSPDRLAPLAEAVLRTGGAAALHPSGDRDLPRRTARHDVLTGQVRIGRCAEDPHNPYARRSTGIALDPTLLGTSLLAVGPPGSGKSARLVRPVVEALGLRALAGQAAVLAVGGAGAPLGPDEAFDVVVRVGNPASAHDLDLYGGTSDPDEAAAVLAEGLVGDVGSLDSRRAATVLAQLLGPYRTAHGHFPSVPELRELLDGAPAALTALRATLEAAGHQAMLRELEARTRQAGGPGDPAPALADRVALLDRPAFAGFFATGPEARPFALRSLGQYPLRVRVDLPERGHAEASRLLTRLLLAQFTAITAARTDTTLFVGLVLDDATHAVTSETVRGIRRLRSVNAGAVLTLRTVDDVPEPLHTPLLGAVGCTAAFSGITTWDGKRFAEAWGKEWVETREVAQHTVFADQPFTRALHALRKLVTGKAVTTDAVTVRQVEKERWSASELAYAVPAGHAVIRLATVEGEHAPPLLVELGG</sequence>
<proteinExistence type="predicted"/>
<reference evidence="3 4" key="1">
    <citation type="submission" date="2022-10" db="EMBL/GenBank/DDBJ databases">
        <title>The complete genomes of actinobacterial strains from the NBC collection.</title>
        <authorList>
            <person name="Joergensen T.S."/>
            <person name="Alvarez Arevalo M."/>
            <person name="Sterndorff E.B."/>
            <person name="Faurdal D."/>
            <person name="Vuksanovic O."/>
            <person name="Mourched A.-S."/>
            <person name="Charusanti P."/>
            <person name="Shaw S."/>
            <person name="Blin K."/>
            <person name="Weber T."/>
        </authorList>
    </citation>
    <scope>NUCLEOTIDE SEQUENCE [LARGE SCALE GENOMIC DNA]</scope>
    <source>
        <strain evidence="3 4">NBC 01792</strain>
    </source>
</reference>
<feature type="compositionally biased region" description="Low complexity" evidence="1">
    <location>
        <begin position="72"/>
        <end position="98"/>
    </location>
</feature>
<dbReference type="InterPro" id="IPR027417">
    <property type="entry name" value="P-loop_NTPase"/>
</dbReference>
<feature type="transmembrane region" description="Helical" evidence="2">
    <location>
        <begin position="278"/>
        <end position="295"/>
    </location>
</feature>
<dbReference type="SUPFAM" id="SSF52540">
    <property type="entry name" value="P-loop containing nucleoside triphosphate hydrolases"/>
    <property type="match status" value="1"/>
</dbReference>
<dbReference type="EMBL" id="CP109083">
    <property type="protein sequence ID" value="WSB10733.1"/>
    <property type="molecule type" value="Genomic_DNA"/>
</dbReference>
<feature type="transmembrane region" description="Helical" evidence="2">
    <location>
        <begin position="163"/>
        <end position="181"/>
    </location>
</feature>
<keyword evidence="2" id="KW-0472">Membrane</keyword>
<feature type="transmembrane region" description="Helical" evidence="2">
    <location>
        <begin position="218"/>
        <end position="235"/>
    </location>
</feature>
<evidence type="ECO:0000256" key="2">
    <source>
        <dbReference type="SAM" id="Phobius"/>
    </source>
</evidence>
<evidence type="ECO:0000313" key="4">
    <source>
        <dbReference type="Proteomes" id="UP001356428"/>
    </source>
</evidence>